<feature type="compositionally biased region" description="Low complexity" evidence="1">
    <location>
        <begin position="1"/>
        <end position="13"/>
    </location>
</feature>
<proteinExistence type="predicted"/>
<evidence type="ECO:0000313" key="3">
    <source>
        <dbReference type="Proteomes" id="UP000038802"/>
    </source>
</evidence>
<gene>
    <name evidence="2" type="ORF">ERS007703_03400</name>
</gene>
<name>A0A0U0RW26_MYCTX</name>
<sequence>MGEESVTSSSVTSKPMPPAPTRGLSRHDTVFLANAWSRQA</sequence>
<dbReference type="Proteomes" id="UP000038802">
    <property type="component" value="Unassembled WGS sequence"/>
</dbReference>
<dbReference type="EMBL" id="CSAE01000458">
    <property type="protein sequence ID" value="COW32902.1"/>
    <property type="molecule type" value="Genomic_DNA"/>
</dbReference>
<dbReference type="AlphaFoldDB" id="A0A0U0RW26"/>
<reference evidence="3" key="1">
    <citation type="submission" date="2015-03" db="EMBL/GenBank/DDBJ databases">
        <authorList>
            <consortium name="Pathogen Informatics"/>
        </authorList>
    </citation>
    <scope>NUCLEOTIDE SEQUENCE [LARGE SCALE GENOMIC DNA]</scope>
    <source>
        <strain evidence="3">K00500041</strain>
    </source>
</reference>
<protein>
    <submittedName>
        <fullName evidence="2">Uncharacterized protein</fullName>
    </submittedName>
</protein>
<evidence type="ECO:0000313" key="2">
    <source>
        <dbReference type="EMBL" id="COW32902.1"/>
    </source>
</evidence>
<organism evidence="2 3">
    <name type="scientific">Mycobacterium tuberculosis</name>
    <dbReference type="NCBI Taxonomy" id="1773"/>
    <lineage>
        <taxon>Bacteria</taxon>
        <taxon>Bacillati</taxon>
        <taxon>Actinomycetota</taxon>
        <taxon>Actinomycetes</taxon>
        <taxon>Mycobacteriales</taxon>
        <taxon>Mycobacteriaceae</taxon>
        <taxon>Mycobacterium</taxon>
        <taxon>Mycobacterium tuberculosis complex</taxon>
    </lineage>
</organism>
<evidence type="ECO:0000256" key="1">
    <source>
        <dbReference type="SAM" id="MobiDB-lite"/>
    </source>
</evidence>
<accession>A0A0U0RW26</accession>
<feature type="region of interest" description="Disordered" evidence="1">
    <location>
        <begin position="1"/>
        <end position="27"/>
    </location>
</feature>